<gene>
    <name evidence="2" type="ORF">BJ991_000565</name>
</gene>
<feature type="region of interest" description="Disordered" evidence="1">
    <location>
        <begin position="1"/>
        <end position="31"/>
    </location>
</feature>
<evidence type="ECO:0000313" key="2">
    <source>
        <dbReference type="EMBL" id="NYE18537.1"/>
    </source>
</evidence>
<dbReference type="Proteomes" id="UP000576969">
    <property type="component" value="Unassembled WGS sequence"/>
</dbReference>
<evidence type="ECO:0000256" key="1">
    <source>
        <dbReference type="SAM" id="MobiDB-lite"/>
    </source>
</evidence>
<proteinExistence type="predicted"/>
<reference evidence="2 3" key="1">
    <citation type="submission" date="2020-07" db="EMBL/GenBank/DDBJ databases">
        <title>Sequencing the genomes of 1000 actinobacteria strains.</title>
        <authorList>
            <person name="Klenk H.-P."/>
        </authorList>
    </citation>
    <scope>NUCLEOTIDE SEQUENCE [LARGE SCALE GENOMIC DNA]</scope>
    <source>
        <strain evidence="2 3">DSM 24662</strain>
    </source>
</reference>
<dbReference type="AlphaFoldDB" id="A0A7Y9GLB0"/>
<evidence type="ECO:0000313" key="3">
    <source>
        <dbReference type="Proteomes" id="UP000576969"/>
    </source>
</evidence>
<name>A0A7Y9GLB0_9MICO</name>
<comment type="caution">
    <text evidence="2">The sequence shown here is derived from an EMBL/GenBank/DDBJ whole genome shotgun (WGS) entry which is preliminary data.</text>
</comment>
<accession>A0A7Y9GLB0</accession>
<feature type="compositionally biased region" description="Basic and acidic residues" evidence="1">
    <location>
        <begin position="14"/>
        <end position="31"/>
    </location>
</feature>
<sequence>MRGEWSPGVASLIEGRRDDATGIEIHKGAER</sequence>
<keyword evidence="3" id="KW-1185">Reference proteome</keyword>
<organism evidence="2 3">
    <name type="scientific">Microbacterium immunditiarum</name>
    <dbReference type="NCBI Taxonomy" id="337480"/>
    <lineage>
        <taxon>Bacteria</taxon>
        <taxon>Bacillati</taxon>
        <taxon>Actinomycetota</taxon>
        <taxon>Actinomycetes</taxon>
        <taxon>Micrococcales</taxon>
        <taxon>Microbacteriaceae</taxon>
        <taxon>Microbacterium</taxon>
    </lineage>
</organism>
<protein>
    <submittedName>
        <fullName evidence="2">Uncharacterized protein</fullName>
    </submittedName>
</protein>
<dbReference type="EMBL" id="JACCBV010000001">
    <property type="protein sequence ID" value="NYE18537.1"/>
    <property type="molecule type" value="Genomic_DNA"/>
</dbReference>